<keyword evidence="1" id="KW-0614">Plasmid</keyword>
<organism evidence="1">
    <name type="scientific">Escherichia coli</name>
    <dbReference type="NCBI Taxonomy" id="562"/>
    <lineage>
        <taxon>Bacteria</taxon>
        <taxon>Pseudomonadati</taxon>
        <taxon>Pseudomonadota</taxon>
        <taxon>Gammaproteobacteria</taxon>
        <taxon>Enterobacterales</taxon>
        <taxon>Enterobacteriaceae</taxon>
        <taxon>Escherichia</taxon>
    </lineage>
</organism>
<dbReference type="EMBL" id="MT682138">
    <property type="protein sequence ID" value="QPP21393.1"/>
    <property type="molecule type" value="Genomic_DNA"/>
</dbReference>
<dbReference type="AlphaFoldDB" id="A0A8E4T7C0"/>
<name>A0A8E4T7C0_ECOLX</name>
<protein>
    <submittedName>
        <fullName evidence="1">Uncharacterized protein</fullName>
    </submittedName>
</protein>
<accession>A0A8E4T7C0</accession>
<reference evidence="1" key="1">
    <citation type="journal article" date="2020" name="Microorganisms">
        <title>Identification of a blaVIM-1-Carrying IncA/C2 Multiresistance Plasmid in an Escherichia coli Isolate Recovered from the German Food Chain.</title>
        <authorList>
            <person name="Pauly N."/>
            <person name="Hammerl J.A."/>
            <person name="Grobbel M."/>
            <person name="Kasbohrer A."/>
            <person name="Tenhagen B.A."/>
            <person name="Malorny B."/>
            <person name="Schwarz S."/>
            <person name="Meemken D."/>
            <person name="Irrgang A."/>
        </authorList>
    </citation>
    <scope>NUCLEOTIDE SEQUENCE</scope>
    <source>
        <plasmid evidence="1">pEC19-AB01133</plasmid>
    </source>
</reference>
<geneLocation type="plasmid" evidence="1">
    <name>pEC19-AB01133</name>
</geneLocation>
<sequence length="43" mass="4771">MPNNSFKPNLLRYTKAMAERACHGFGSTTQVGLTQVLTSEEEL</sequence>
<evidence type="ECO:0000313" key="1">
    <source>
        <dbReference type="EMBL" id="QPP21393.1"/>
    </source>
</evidence>
<proteinExistence type="predicted"/>